<keyword evidence="3 7" id="KW-0808">Transferase</keyword>
<dbReference type="NCBIfam" id="TIGR00544">
    <property type="entry name" value="lgt"/>
    <property type="match status" value="1"/>
</dbReference>
<comment type="catalytic activity">
    <reaction evidence="7">
        <text>L-cysteinyl-[prolipoprotein] + a 1,2-diacyl-sn-glycero-3-phospho-(1'-sn-glycerol) = an S-1,2-diacyl-sn-glyceryl-L-cysteinyl-[prolipoprotein] + sn-glycerol 1-phosphate + H(+)</text>
        <dbReference type="Rhea" id="RHEA:56712"/>
        <dbReference type="Rhea" id="RHEA-COMP:14679"/>
        <dbReference type="Rhea" id="RHEA-COMP:14680"/>
        <dbReference type="ChEBI" id="CHEBI:15378"/>
        <dbReference type="ChEBI" id="CHEBI:29950"/>
        <dbReference type="ChEBI" id="CHEBI:57685"/>
        <dbReference type="ChEBI" id="CHEBI:64716"/>
        <dbReference type="ChEBI" id="CHEBI:140658"/>
        <dbReference type="EC" id="2.5.1.145"/>
    </reaction>
</comment>
<comment type="similarity">
    <text evidence="1 7">Belongs to the Lgt family.</text>
</comment>
<feature type="transmembrane region" description="Helical" evidence="7">
    <location>
        <begin position="244"/>
        <end position="265"/>
    </location>
</feature>
<dbReference type="InterPro" id="IPR001640">
    <property type="entry name" value="Lgt"/>
</dbReference>
<dbReference type="GO" id="GO:0042158">
    <property type="term" value="P:lipoprotein biosynthetic process"/>
    <property type="evidence" value="ECO:0007669"/>
    <property type="project" value="UniProtKB-UniRule"/>
</dbReference>
<feature type="transmembrane region" description="Helical" evidence="7">
    <location>
        <begin position="191"/>
        <end position="209"/>
    </location>
</feature>
<evidence type="ECO:0000313" key="9">
    <source>
        <dbReference type="EMBL" id="VDR41747.1"/>
    </source>
</evidence>
<dbReference type="EC" id="2.5.1.145" evidence="7"/>
<dbReference type="PROSITE" id="PS01311">
    <property type="entry name" value="LGT"/>
    <property type="match status" value="1"/>
</dbReference>
<proteinExistence type="inferred from homology"/>
<evidence type="ECO:0000256" key="7">
    <source>
        <dbReference type="HAMAP-Rule" id="MF_01147"/>
    </source>
</evidence>
<keyword evidence="4 7" id="KW-0812">Transmembrane</keyword>
<reference evidence="8" key="2">
    <citation type="submission" date="2022-07" db="EMBL/GenBank/DDBJ databases">
        <title>Complete genome of Mycoplasma caviae type strain G122.</title>
        <authorList>
            <person name="Spergser J."/>
        </authorList>
    </citation>
    <scope>NUCLEOTIDE SEQUENCE</scope>
    <source>
        <strain evidence="8">G122</strain>
    </source>
</reference>
<comment type="pathway">
    <text evidence="7">Protein modification; lipoprotein biosynthesis (diacylglyceryl transfer).</text>
</comment>
<evidence type="ECO:0000256" key="6">
    <source>
        <dbReference type="ARBA" id="ARBA00023136"/>
    </source>
</evidence>
<dbReference type="RefSeq" id="WP_126118019.1">
    <property type="nucleotide sequence ID" value="NZ_CP101806.1"/>
</dbReference>
<comment type="function">
    <text evidence="7">Catalyzes the transfer of the diacylglyceryl group from phosphatidylglycerol to the sulfhydryl group of the N-terminal cysteine of a prolipoprotein, the first step in the formation of mature lipoproteins.</text>
</comment>
<sequence length="314" mass="36459">MKYKNTLSPIAANTSVPLFKIGNWPIQVYSLTLMLGMIASILTIAIFWRREKYKWEYFLTLVLITVPSAIIGARLWDLVEEAIYNPNYNWSGWYKVWEGGLSIQGGVVLAFLLDIFYVYTIRDKVDIRKVASIIIPNILIGQVIGRWGNYANHEVYGKIDYTGASVEIWGRSFAQNMYISDSLGAHYRYPLFLYESLANLVGYIILVWIINQFGLLKPGSSAALYFIWYGLVRLAMEPLRQQQYHMYTVAAIVFIGGGMIAFLLFEFFNPTHYIRAWRKGRFQYAYAHPEKYIQWIEKTRIKFRNSKPISELGQ</sequence>
<comment type="subcellular location">
    <subcellularLocation>
        <location evidence="7">Cell membrane</location>
        <topology evidence="7">Multi-pass membrane protein</topology>
    </subcellularLocation>
</comment>
<evidence type="ECO:0000313" key="11">
    <source>
        <dbReference type="Proteomes" id="UP001058569"/>
    </source>
</evidence>
<dbReference type="GO" id="GO:0008961">
    <property type="term" value="F:phosphatidylglycerol-prolipoprotein diacylglyceryl transferase activity"/>
    <property type="evidence" value="ECO:0007669"/>
    <property type="project" value="UniProtKB-UniRule"/>
</dbReference>
<dbReference type="Pfam" id="PF01790">
    <property type="entry name" value="LGT"/>
    <property type="match status" value="1"/>
</dbReference>
<name>A0A3P8KWG5_9BACT</name>
<evidence type="ECO:0000256" key="2">
    <source>
        <dbReference type="ARBA" id="ARBA00022475"/>
    </source>
</evidence>
<evidence type="ECO:0000313" key="10">
    <source>
        <dbReference type="Proteomes" id="UP000280036"/>
    </source>
</evidence>
<feature type="transmembrane region" description="Helical" evidence="7">
    <location>
        <begin position="26"/>
        <end position="48"/>
    </location>
</feature>
<evidence type="ECO:0000256" key="1">
    <source>
        <dbReference type="ARBA" id="ARBA00007150"/>
    </source>
</evidence>
<dbReference type="Proteomes" id="UP000280036">
    <property type="component" value="Unassembled WGS sequence"/>
</dbReference>
<feature type="binding site" evidence="7">
    <location>
        <position position="146"/>
    </location>
    <ligand>
        <name>a 1,2-diacyl-sn-glycero-3-phospho-(1'-sn-glycerol)</name>
        <dbReference type="ChEBI" id="CHEBI:64716"/>
    </ligand>
</feature>
<dbReference type="GO" id="GO:0005886">
    <property type="term" value="C:plasma membrane"/>
    <property type="evidence" value="ECO:0007669"/>
    <property type="project" value="UniProtKB-SubCell"/>
</dbReference>
<reference evidence="9 10" key="1">
    <citation type="submission" date="2018-12" db="EMBL/GenBank/DDBJ databases">
        <authorList>
            <consortium name="Pathogen Informatics"/>
        </authorList>
    </citation>
    <scope>NUCLEOTIDE SEQUENCE [LARGE SCALE GENOMIC DNA]</scope>
    <source>
        <strain evidence="9 10">NCTC10126</strain>
    </source>
</reference>
<gene>
    <name evidence="7 9" type="primary">lgt</name>
    <name evidence="9" type="ORF">NCTC10126_00230</name>
    <name evidence="8" type="ORF">NPA07_01210</name>
</gene>
<accession>A0A3P8KWG5</accession>
<feature type="transmembrane region" description="Helical" evidence="7">
    <location>
        <begin position="55"/>
        <end position="76"/>
    </location>
</feature>
<dbReference type="PANTHER" id="PTHR30589:SF0">
    <property type="entry name" value="PHOSPHATIDYLGLYCEROL--PROLIPOPROTEIN DIACYLGLYCERYL TRANSFERASE"/>
    <property type="match status" value="1"/>
</dbReference>
<feature type="transmembrane region" description="Helical" evidence="7">
    <location>
        <begin position="96"/>
        <end position="119"/>
    </location>
</feature>
<dbReference type="HAMAP" id="MF_01147">
    <property type="entry name" value="Lgt"/>
    <property type="match status" value="1"/>
</dbReference>
<dbReference type="EMBL" id="UZVY01000001">
    <property type="protein sequence ID" value="VDR41747.1"/>
    <property type="molecule type" value="Genomic_DNA"/>
</dbReference>
<keyword evidence="5 7" id="KW-1133">Transmembrane helix</keyword>
<keyword evidence="6 7" id="KW-0472">Membrane</keyword>
<keyword evidence="9" id="KW-0328">Glycosyltransferase</keyword>
<dbReference type="EMBL" id="CP101806">
    <property type="protein sequence ID" value="UUD35476.1"/>
    <property type="molecule type" value="Genomic_DNA"/>
</dbReference>
<keyword evidence="2 7" id="KW-1003">Cell membrane</keyword>
<evidence type="ECO:0000313" key="8">
    <source>
        <dbReference type="EMBL" id="UUD35476.1"/>
    </source>
</evidence>
<dbReference type="AlphaFoldDB" id="A0A3P8KWG5"/>
<dbReference type="Proteomes" id="UP001058569">
    <property type="component" value="Chromosome"/>
</dbReference>
<dbReference type="UniPathway" id="UPA00664"/>
<evidence type="ECO:0000256" key="4">
    <source>
        <dbReference type="ARBA" id="ARBA00022692"/>
    </source>
</evidence>
<protein>
    <recommendedName>
        <fullName evidence="7">Phosphatidylglycerol--prolipoprotein diacylglyceryl transferase</fullName>
        <ecNumber evidence="7">2.5.1.145</ecNumber>
    </recommendedName>
</protein>
<evidence type="ECO:0000256" key="3">
    <source>
        <dbReference type="ARBA" id="ARBA00022679"/>
    </source>
</evidence>
<organism evidence="9 10">
    <name type="scientific">Mycoplasmopsis caviae</name>
    <dbReference type="NCBI Taxonomy" id="55603"/>
    <lineage>
        <taxon>Bacteria</taxon>
        <taxon>Bacillati</taxon>
        <taxon>Mycoplasmatota</taxon>
        <taxon>Mycoplasmoidales</taxon>
        <taxon>Metamycoplasmataceae</taxon>
        <taxon>Mycoplasmopsis</taxon>
    </lineage>
</organism>
<evidence type="ECO:0000256" key="5">
    <source>
        <dbReference type="ARBA" id="ARBA00022989"/>
    </source>
</evidence>
<keyword evidence="11" id="KW-1185">Reference proteome</keyword>
<keyword evidence="9" id="KW-0449">Lipoprotein</keyword>
<dbReference type="PANTHER" id="PTHR30589">
    <property type="entry name" value="PROLIPOPROTEIN DIACYLGLYCERYL TRANSFERASE"/>
    <property type="match status" value="1"/>
</dbReference>
<dbReference type="OrthoDB" id="871140at2"/>